<dbReference type="EMBL" id="ABPNFY010000003">
    <property type="protein sequence ID" value="EMB2806800.1"/>
    <property type="molecule type" value="Genomic_DNA"/>
</dbReference>
<evidence type="ECO:0000313" key="3">
    <source>
        <dbReference type="Proteomes" id="UP001289659"/>
    </source>
</evidence>
<proteinExistence type="predicted"/>
<organism evidence="1 3">
    <name type="scientific">Enterobacter hormaechei subsp. hoffmannii</name>
    <dbReference type="NCBI Taxonomy" id="1812934"/>
    <lineage>
        <taxon>Bacteria</taxon>
        <taxon>Pseudomonadati</taxon>
        <taxon>Pseudomonadota</taxon>
        <taxon>Gammaproteobacteria</taxon>
        <taxon>Enterobacterales</taxon>
        <taxon>Enterobacteriaceae</taxon>
        <taxon>Enterobacter</taxon>
        <taxon>Enterobacter cloacae complex</taxon>
    </lineage>
</organism>
<evidence type="ECO:0000313" key="1">
    <source>
        <dbReference type="EMBL" id="EMB2806800.1"/>
    </source>
</evidence>
<dbReference type="EMBL" id="ABPNFY010000076">
    <property type="protein sequence ID" value="EMB2810088.1"/>
    <property type="molecule type" value="Genomic_DNA"/>
</dbReference>
<dbReference type="GeneID" id="99704234"/>
<comment type="caution">
    <text evidence="1">The sequence shown here is derived from an EMBL/GenBank/DDBJ whole genome shotgun (WGS) entry which is preliminary data.</text>
</comment>
<reference evidence="1" key="1">
    <citation type="submission" date="2023-12" db="EMBL/GenBank/DDBJ databases">
        <authorList>
            <consortium name="Clinical and Environmental Microbiology Branch: Whole genome sequencing antimicrobial resistance pathogens in the healthcare setting"/>
        </authorList>
    </citation>
    <scope>NUCLEOTIDE SEQUENCE</scope>
    <source>
        <strain evidence="1">Clinical</strain>
    </source>
</reference>
<gene>
    <name evidence="1" type="ORF">U8038_001688</name>
    <name evidence="2" type="ORF">U8038_005101</name>
</gene>
<evidence type="ECO:0000313" key="2">
    <source>
        <dbReference type="EMBL" id="EMB2810088.1"/>
    </source>
</evidence>
<dbReference type="RefSeq" id="WP_022646903.1">
    <property type="nucleotide sequence ID" value="NZ_AP019817.1"/>
</dbReference>
<protein>
    <submittedName>
        <fullName evidence="1">Uncharacterized protein</fullName>
    </submittedName>
</protein>
<accession>A0AAI9D172</accession>
<sequence>MNPVNSYYIIVEVFLTDIDGNSPSHDGIIYFIIDVVNGICIDTFSSFDDAVNELLNILGNAEVVEDFKEKLRDSKFQFYSLCVLNNSSQLQSHHALLAKNDIANSLVSSSKLNKKHDVKKLINTSIEKHIIKSQLKPSVP</sequence>
<dbReference type="Proteomes" id="UP001289659">
    <property type="component" value="Unassembled WGS sequence"/>
</dbReference>
<name>A0AAI9D172_9ENTR</name>
<dbReference type="AlphaFoldDB" id="A0AAI9D172"/>